<evidence type="ECO:0000256" key="2">
    <source>
        <dbReference type="ARBA" id="ARBA00022112"/>
    </source>
</evidence>
<evidence type="ECO:0000313" key="7">
    <source>
        <dbReference type="Proteomes" id="UP000001551"/>
    </source>
</evidence>
<dbReference type="Pfam" id="PF01784">
    <property type="entry name" value="DUF34_NIF3"/>
    <property type="match status" value="1"/>
</dbReference>
<dbReference type="Proteomes" id="UP000001551">
    <property type="component" value="Chromosome"/>
</dbReference>
<dbReference type="InterPro" id="IPR017221">
    <property type="entry name" value="DUF34/NIF3_bac"/>
</dbReference>
<accession>E6U4L1</accession>
<dbReference type="STRING" id="663278.Ethha_1086"/>
<gene>
    <name evidence="6" type="ordered locus">Ethha_1086</name>
</gene>
<dbReference type="InterPro" id="IPR002678">
    <property type="entry name" value="DUF34/NIF3"/>
</dbReference>
<dbReference type="GO" id="GO:0005737">
    <property type="term" value="C:cytoplasm"/>
    <property type="evidence" value="ECO:0007669"/>
    <property type="project" value="TreeGrafter"/>
</dbReference>
<dbReference type="Gene3D" id="3.30.70.120">
    <property type="match status" value="1"/>
</dbReference>
<feature type="binding site" evidence="5">
    <location>
        <position position="329"/>
    </location>
    <ligand>
        <name>a divalent metal cation</name>
        <dbReference type="ChEBI" id="CHEBI:60240"/>
        <label>1</label>
    </ligand>
</feature>
<reference evidence="6 7" key="1">
    <citation type="submission" date="2010-12" db="EMBL/GenBank/DDBJ databases">
        <title>Complete sequence of Ethanoligenens harbinense YUAN-3.</title>
        <authorList>
            <person name="Lucas S."/>
            <person name="Copeland A."/>
            <person name="Lapidus A."/>
            <person name="Cheng J.-F."/>
            <person name="Bruce D."/>
            <person name="Goodwin L."/>
            <person name="Pitluck S."/>
            <person name="Chertkov O."/>
            <person name="Misra M."/>
            <person name="Detter J.C."/>
            <person name="Han C."/>
            <person name="Tapia R."/>
            <person name="Land M."/>
            <person name="Hauser L."/>
            <person name="Jeffries C."/>
            <person name="Kyrpides N."/>
            <person name="Ivanova N."/>
            <person name="Mikhailova N."/>
            <person name="Wang A."/>
            <person name="Mouttaki H."/>
            <person name="He Z."/>
            <person name="Zhou J."/>
            <person name="Hemme C.L."/>
            <person name="Woyke T."/>
        </authorList>
    </citation>
    <scope>NUCLEOTIDE SEQUENCE [LARGE SCALE GENOMIC DNA]</scope>
    <source>
        <strain evidence="7">DSM 18485 / JCM 12961 / CGMCC 1.5033 / YUAN-3</strain>
    </source>
</reference>
<dbReference type="PANTHER" id="PTHR13799">
    <property type="entry name" value="NGG1 INTERACTING FACTOR 3"/>
    <property type="match status" value="1"/>
</dbReference>
<dbReference type="GO" id="GO:0046872">
    <property type="term" value="F:metal ion binding"/>
    <property type="evidence" value="ECO:0007669"/>
    <property type="project" value="UniProtKB-UniRule"/>
</dbReference>
<organism evidence="6 7">
    <name type="scientific">Ethanoligenens harbinense (strain DSM 18485 / JCM 12961 / CGMCC 1.5033 / YUAN-3)</name>
    <dbReference type="NCBI Taxonomy" id="663278"/>
    <lineage>
        <taxon>Bacteria</taxon>
        <taxon>Bacillati</taxon>
        <taxon>Bacillota</taxon>
        <taxon>Clostridia</taxon>
        <taxon>Eubacteriales</taxon>
        <taxon>Oscillospiraceae</taxon>
        <taxon>Ethanoligenens</taxon>
    </lineage>
</organism>
<dbReference type="AlphaFoldDB" id="E6U4L1"/>
<evidence type="ECO:0000256" key="3">
    <source>
        <dbReference type="ARBA" id="ARBA00022723"/>
    </source>
</evidence>
<dbReference type="PIRSF" id="PIRSF037489">
    <property type="entry name" value="UCP037489_NIF3_YqfO"/>
    <property type="match status" value="1"/>
</dbReference>
<keyword evidence="7" id="KW-1185">Reference proteome</keyword>
<name>E6U4L1_ETHHY</name>
<feature type="binding site" evidence="5">
    <location>
        <position position="333"/>
    </location>
    <ligand>
        <name>a divalent metal cation</name>
        <dbReference type="ChEBI" id="CHEBI:60240"/>
        <label>1</label>
    </ligand>
</feature>
<keyword evidence="3 4" id="KW-0479">Metal-binding</keyword>
<comment type="similarity">
    <text evidence="1 4">Belongs to the GTP cyclohydrolase I type 2/NIF3 family.</text>
</comment>
<dbReference type="KEGG" id="eha:Ethha_1086"/>
<feature type="binding site" evidence="5">
    <location>
        <position position="103"/>
    </location>
    <ligand>
        <name>a divalent metal cation</name>
        <dbReference type="ChEBI" id="CHEBI:60240"/>
        <label>1</label>
    </ligand>
</feature>
<evidence type="ECO:0000256" key="4">
    <source>
        <dbReference type="PIRNR" id="PIRNR037489"/>
    </source>
</evidence>
<dbReference type="EMBL" id="CP002400">
    <property type="protein sequence ID" value="ADU26639.1"/>
    <property type="molecule type" value="Genomic_DNA"/>
</dbReference>
<dbReference type="PANTHER" id="PTHR13799:SF14">
    <property type="entry name" value="GTP CYCLOHYDROLASE 1 TYPE 2 HOMOLOG"/>
    <property type="match status" value="1"/>
</dbReference>
<dbReference type="Gene3D" id="3.40.1390.30">
    <property type="entry name" value="NIF3 (NGG1p interacting factor 3)-like"/>
    <property type="match status" value="1"/>
</dbReference>
<proteinExistence type="inferred from homology"/>
<dbReference type="NCBIfam" id="TIGR00486">
    <property type="entry name" value="YbgI_SA1388"/>
    <property type="match status" value="1"/>
</dbReference>
<protein>
    <recommendedName>
        <fullName evidence="2 4">GTP cyclohydrolase 1 type 2 homolog</fullName>
    </recommendedName>
</protein>
<dbReference type="FunFam" id="3.40.1390.30:FF:000001">
    <property type="entry name" value="GTP cyclohydrolase 1 type 2"/>
    <property type="match status" value="1"/>
</dbReference>
<dbReference type="InterPro" id="IPR036069">
    <property type="entry name" value="DUF34/NIF3_sf"/>
</dbReference>
<dbReference type="SUPFAM" id="SSF102705">
    <property type="entry name" value="NIF3 (NGG1p interacting factor 3)-like"/>
    <property type="match status" value="1"/>
</dbReference>
<dbReference type="HOGENOM" id="CLU_037423_1_0_9"/>
<sequence length="367" mass="38825">MTTVGAIFSCLQEWAPLRLAESWDNVGLLAGDAGAPVRKALVTLDITCAVCEEAASTGAELIVSHHPVIFRPLPSLRAEGVSAPVWRLARHGLSAICMHTNLDIAEGGVNDALLAVLGLERTAILQPLGAFSYQKISVFVPKTHAAQVREAMAGAGAGRYAGYDSCAFETPGTGYFRPLAGSRPFIGEQGHLQAAEEVRIEAICDMRDTARVLAAMKAAHPYEVPAYDLFEDQALQKPYGLGRVARLPVPVDPVVFARQVRERLHAAGAAFYDAGRPVQTVAVCSGAWSGELTDAAVRAGADTVLTGEIKHSDILAVAAAGLNLVAAGHFATEQPVCPVLARRLTERFADVSFTVAQSGTELLTYAD</sequence>
<feature type="binding site" evidence="5">
    <location>
        <position position="65"/>
    </location>
    <ligand>
        <name>a divalent metal cation</name>
        <dbReference type="ChEBI" id="CHEBI:60240"/>
        <label>1</label>
    </ligand>
</feature>
<dbReference type="eggNOG" id="COG0327">
    <property type="taxonomic scope" value="Bacteria"/>
</dbReference>
<evidence type="ECO:0000313" key="6">
    <source>
        <dbReference type="EMBL" id="ADU26639.1"/>
    </source>
</evidence>
<dbReference type="RefSeq" id="WP_013485000.1">
    <property type="nucleotide sequence ID" value="NC_014828.1"/>
</dbReference>
<evidence type="ECO:0000256" key="1">
    <source>
        <dbReference type="ARBA" id="ARBA00006964"/>
    </source>
</evidence>
<dbReference type="InterPro" id="IPR015867">
    <property type="entry name" value="N-reg_PII/ATP_PRibTrfase_C"/>
</dbReference>
<evidence type="ECO:0000256" key="5">
    <source>
        <dbReference type="PIRSR" id="PIRSR602678-1"/>
    </source>
</evidence>
<feature type="binding site" evidence="5">
    <location>
        <position position="66"/>
    </location>
    <ligand>
        <name>a divalent metal cation</name>
        <dbReference type="ChEBI" id="CHEBI:60240"/>
        <label>1</label>
    </ligand>
</feature>